<sequence length="202" mass="23603">MDKYLILLAGSPATGKSYLVNQIKQVLPDIFSITPDEIKEILADSVGFNNLAEKKELEKEVWKFYYQVLGLYMGIGKRFILSEYPFSDKQKQQLVELTTTYDYQVITIRLVSDFEKLWARRKLRDVQSDRHLSHISTHYHFGDQLENRALADDLITKEAFKKIIEERQYNHFSLGALYEYDVSDFSKVDYTGLLQKLANLNT</sequence>
<dbReference type="InterPro" id="IPR027417">
    <property type="entry name" value="P-loop_NTPase"/>
</dbReference>
<dbReference type="EMBL" id="CP147251">
    <property type="protein sequence ID" value="WYJ78144.1"/>
    <property type="molecule type" value="Genomic_DNA"/>
</dbReference>
<dbReference type="RefSeq" id="WP_207941689.1">
    <property type="nucleotide sequence ID" value="NZ_CP147251.1"/>
</dbReference>
<evidence type="ECO:0008006" key="3">
    <source>
        <dbReference type="Google" id="ProtNLM"/>
    </source>
</evidence>
<proteinExistence type="predicted"/>
<reference evidence="1 2" key="1">
    <citation type="submission" date="2024-03" db="EMBL/GenBank/DDBJ databases">
        <title>The Genome Sequence of Enterococcus sp. DIV2402.</title>
        <authorList>
            <consortium name="The Broad Institute Genomics Platform"/>
            <consortium name="The Broad Institute Microbial Omics Core"/>
            <consortium name="The Broad Institute Genomic Center for Infectious Diseases"/>
            <person name="Earl A."/>
            <person name="Manson A."/>
            <person name="Gilmore M."/>
            <person name="Schwartman J."/>
            <person name="Shea T."/>
            <person name="Abouelleil A."/>
            <person name="Cao P."/>
            <person name="Chapman S."/>
            <person name="Cusick C."/>
            <person name="Young S."/>
            <person name="Neafsey D."/>
            <person name="Nusbaum C."/>
            <person name="Birren B."/>
        </authorList>
    </citation>
    <scope>NUCLEOTIDE SEQUENCE [LARGE SCALE GENOMIC DNA]</scope>
    <source>
        <strain evidence="1 2">DIV2402</strain>
    </source>
</reference>
<accession>A0ABZ2SVP6</accession>
<keyword evidence="2" id="KW-1185">Reference proteome</keyword>
<protein>
    <recommendedName>
        <fullName evidence="3">UDP-N-acetylglucosamine kinase</fullName>
    </recommendedName>
</protein>
<dbReference type="SUPFAM" id="SSF52540">
    <property type="entry name" value="P-loop containing nucleoside triphosphate hydrolases"/>
    <property type="match status" value="1"/>
</dbReference>
<name>A0ABZ2SVP6_9ENTE</name>
<organism evidence="1 2">
    <name type="scientific">Candidatus Enterococcus lowellii</name>
    <dbReference type="NCBI Taxonomy" id="2230877"/>
    <lineage>
        <taxon>Bacteria</taxon>
        <taxon>Bacillati</taxon>
        <taxon>Bacillota</taxon>
        <taxon>Bacilli</taxon>
        <taxon>Lactobacillales</taxon>
        <taxon>Enterococcaceae</taxon>
        <taxon>Enterococcus</taxon>
    </lineage>
</organism>
<dbReference type="Gene3D" id="3.40.50.300">
    <property type="entry name" value="P-loop containing nucleotide triphosphate hydrolases"/>
    <property type="match status" value="1"/>
</dbReference>
<gene>
    <name evidence="1" type="ORF">DOK78_002800</name>
</gene>
<evidence type="ECO:0000313" key="2">
    <source>
        <dbReference type="Proteomes" id="UP000664701"/>
    </source>
</evidence>
<dbReference type="Proteomes" id="UP000664701">
    <property type="component" value="Chromosome"/>
</dbReference>
<evidence type="ECO:0000313" key="1">
    <source>
        <dbReference type="EMBL" id="WYJ78144.1"/>
    </source>
</evidence>